<sequence length="291" mass="34181">MKWGKISLKERRFCLNWNRNVSTCIEEKLLPEKLTGTLKQQLDAITPALHEMQLRKEERMNQQFREVHAQIQRIASEIAGHQPDCNVLVIEGDLSLKKLDEHQNELQRLHKEKTPESRRLHKRVVQNPAEIMAMDASMIIGDIHPSLLAIQNISDTILEGLKSKVEQLKDEKRKRTEKILRVLQVWTSVAQQILAWNGGHRQHYRNWRHKVKDRGAPSQGLNQHPEPQAQEEKHAGEGATKQEREEVRRSHEREETRGEERRKVDKIGEAKREEHRSGEESEHEETKEERR</sequence>
<keyword evidence="2" id="KW-0493">Microtubule</keyword>
<accession>A0A9E7L5Q3</accession>
<dbReference type="InterPro" id="IPR007145">
    <property type="entry name" value="MAP65_Ase1_PRC1"/>
</dbReference>
<dbReference type="GO" id="GO:0005737">
    <property type="term" value="C:cytoplasm"/>
    <property type="evidence" value="ECO:0007669"/>
    <property type="project" value="TreeGrafter"/>
</dbReference>
<evidence type="ECO:0000313" key="4">
    <source>
        <dbReference type="EMBL" id="URE41511.1"/>
    </source>
</evidence>
<proteinExistence type="inferred from homology"/>
<dbReference type="PANTHER" id="PTHR19321:SF3">
    <property type="entry name" value="65-KDA MICROTUBULE-ASSOCIATED PROTEIN 8"/>
    <property type="match status" value="1"/>
</dbReference>
<evidence type="ECO:0000313" key="5">
    <source>
        <dbReference type="Proteomes" id="UP001055439"/>
    </source>
</evidence>
<evidence type="ECO:0000256" key="1">
    <source>
        <dbReference type="ARBA" id="ARBA00006187"/>
    </source>
</evidence>
<keyword evidence="5" id="KW-1185">Reference proteome</keyword>
<dbReference type="GO" id="GO:0000226">
    <property type="term" value="P:microtubule cytoskeleton organization"/>
    <property type="evidence" value="ECO:0007669"/>
    <property type="project" value="InterPro"/>
</dbReference>
<evidence type="ECO:0000256" key="2">
    <source>
        <dbReference type="ARBA" id="ARBA00022701"/>
    </source>
</evidence>
<evidence type="ECO:0000256" key="3">
    <source>
        <dbReference type="SAM" id="MobiDB-lite"/>
    </source>
</evidence>
<gene>
    <name evidence="4" type="ORF">MUK42_34274</name>
</gene>
<organism evidence="4 5">
    <name type="scientific">Musa troglodytarum</name>
    <name type="common">fe'i banana</name>
    <dbReference type="NCBI Taxonomy" id="320322"/>
    <lineage>
        <taxon>Eukaryota</taxon>
        <taxon>Viridiplantae</taxon>
        <taxon>Streptophyta</taxon>
        <taxon>Embryophyta</taxon>
        <taxon>Tracheophyta</taxon>
        <taxon>Spermatophyta</taxon>
        <taxon>Magnoliopsida</taxon>
        <taxon>Liliopsida</taxon>
        <taxon>Zingiberales</taxon>
        <taxon>Musaceae</taxon>
        <taxon>Musa</taxon>
    </lineage>
</organism>
<dbReference type="EMBL" id="CP097510">
    <property type="protein sequence ID" value="URE41511.1"/>
    <property type="molecule type" value="Genomic_DNA"/>
</dbReference>
<feature type="region of interest" description="Disordered" evidence="3">
    <location>
        <begin position="210"/>
        <end position="291"/>
    </location>
</feature>
<dbReference type="AlphaFoldDB" id="A0A9E7L5Q3"/>
<dbReference type="GO" id="GO:0008017">
    <property type="term" value="F:microtubule binding"/>
    <property type="evidence" value="ECO:0007669"/>
    <property type="project" value="InterPro"/>
</dbReference>
<dbReference type="OrthoDB" id="642895at2759"/>
<comment type="similarity">
    <text evidence="1">Belongs to the MAP65/ASE1 family.</text>
</comment>
<feature type="compositionally biased region" description="Basic and acidic residues" evidence="3">
    <location>
        <begin position="230"/>
        <end position="291"/>
    </location>
</feature>
<dbReference type="Proteomes" id="UP001055439">
    <property type="component" value="Chromosome 8"/>
</dbReference>
<dbReference type="PANTHER" id="PTHR19321">
    <property type="entry name" value="PROTEIN REGULATOR OF CYTOKINESIS 1 PRC1-RELATED"/>
    <property type="match status" value="1"/>
</dbReference>
<dbReference type="GO" id="GO:0005874">
    <property type="term" value="C:microtubule"/>
    <property type="evidence" value="ECO:0007669"/>
    <property type="project" value="UniProtKB-KW"/>
</dbReference>
<reference evidence="4" key="1">
    <citation type="submission" date="2022-05" db="EMBL/GenBank/DDBJ databases">
        <title>The Musa troglodytarum L. genome provides insights into the mechanism of non-climacteric behaviour and enrichment of carotenoids.</title>
        <authorList>
            <person name="Wang J."/>
        </authorList>
    </citation>
    <scope>NUCLEOTIDE SEQUENCE</scope>
    <source>
        <tissue evidence="4">Leaf</tissue>
    </source>
</reference>
<feature type="non-terminal residue" evidence="4">
    <location>
        <position position="291"/>
    </location>
</feature>
<dbReference type="GO" id="GO:0005819">
    <property type="term" value="C:spindle"/>
    <property type="evidence" value="ECO:0007669"/>
    <property type="project" value="TreeGrafter"/>
</dbReference>
<name>A0A9E7L5Q3_9LILI</name>
<protein>
    <submittedName>
        <fullName evidence="4">Microtubule associated protein (MAP65/ASE1 family)</fullName>
    </submittedName>
</protein>